<dbReference type="RefSeq" id="WP_172203262.1">
    <property type="nucleotide sequence ID" value="NZ_CP071060.1"/>
</dbReference>
<feature type="region of interest" description="Disordered" evidence="1">
    <location>
        <begin position="1"/>
        <end position="21"/>
    </location>
</feature>
<name>A0ABX7M3P1_9RHOO</name>
<dbReference type="EMBL" id="CP071060">
    <property type="protein sequence ID" value="QSI76373.1"/>
    <property type="molecule type" value="Genomic_DNA"/>
</dbReference>
<evidence type="ECO:0008006" key="5">
    <source>
        <dbReference type="Google" id="ProtNLM"/>
    </source>
</evidence>
<evidence type="ECO:0000256" key="1">
    <source>
        <dbReference type="SAM" id="MobiDB-lite"/>
    </source>
</evidence>
<proteinExistence type="predicted"/>
<feature type="transmembrane region" description="Helical" evidence="2">
    <location>
        <begin position="213"/>
        <end position="230"/>
    </location>
</feature>
<evidence type="ECO:0000313" key="4">
    <source>
        <dbReference type="Proteomes" id="UP000663570"/>
    </source>
</evidence>
<protein>
    <recommendedName>
        <fullName evidence="5">DUF2189 domain-containing protein</fullName>
    </recommendedName>
</protein>
<feature type="transmembrane region" description="Helical" evidence="2">
    <location>
        <begin position="159"/>
        <end position="192"/>
    </location>
</feature>
<sequence>MSEQNPYAPPSAEVRDAAPASDSAETLIPEGRTVAAGRGFGWFVDAWQLFKQQPMMWWLVILITFGVMMVASLIPLVNIVVGVAFPLVSAGFASCATSQRTKGSFEVGQIFDGFREQTGQLLLIGVIYIGAIFAIGAIVAIVVGTSGLFGALFGGRASIAAMAGTGIGMGLLFFVVIMLLATSVIFAPYLVFEQKMSAIQAMQASIKGSFKNILAGLVGMLSYIVLAIAATIPLGLGWLVLFPVLMLTVYVAYRDIFIETGNA</sequence>
<organism evidence="3 4">
    <name type="scientific">Niveibacterium microcysteis</name>
    <dbReference type="NCBI Taxonomy" id="2811415"/>
    <lineage>
        <taxon>Bacteria</taxon>
        <taxon>Pseudomonadati</taxon>
        <taxon>Pseudomonadota</taxon>
        <taxon>Betaproteobacteria</taxon>
        <taxon>Rhodocyclales</taxon>
        <taxon>Rhodocyclaceae</taxon>
        <taxon>Niveibacterium</taxon>
    </lineage>
</organism>
<gene>
    <name evidence="3" type="ORF">JY500_18200</name>
</gene>
<feature type="transmembrane region" description="Helical" evidence="2">
    <location>
        <begin position="236"/>
        <end position="253"/>
    </location>
</feature>
<keyword evidence="2" id="KW-0472">Membrane</keyword>
<dbReference type="InterPro" id="IPR047798">
    <property type="entry name" value="BPSS1780-like"/>
</dbReference>
<keyword evidence="2" id="KW-1133">Transmembrane helix</keyword>
<evidence type="ECO:0000256" key="2">
    <source>
        <dbReference type="SAM" id="Phobius"/>
    </source>
</evidence>
<keyword evidence="2" id="KW-0812">Transmembrane</keyword>
<keyword evidence="4" id="KW-1185">Reference proteome</keyword>
<dbReference type="Proteomes" id="UP000663570">
    <property type="component" value="Chromosome"/>
</dbReference>
<feature type="transmembrane region" description="Helical" evidence="2">
    <location>
        <begin position="120"/>
        <end position="153"/>
    </location>
</feature>
<reference evidence="3 4" key="1">
    <citation type="submission" date="2021-02" db="EMBL/GenBank/DDBJ databases">
        <title>Niveibacterium changnyeongensis HC41.</title>
        <authorList>
            <person name="Kang M."/>
        </authorList>
    </citation>
    <scope>NUCLEOTIDE SEQUENCE [LARGE SCALE GENOMIC DNA]</scope>
    <source>
        <strain evidence="3 4">HC41</strain>
    </source>
</reference>
<evidence type="ECO:0000313" key="3">
    <source>
        <dbReference type="EMBL" id="QSI76373.1"/>
    </source>
</evidence>
<dbReference type="NCBIfam" id="NF041043">
    <property type="entry name" value="BPSS1780_fam"/>
    <property type="match status" value="1"/>
</dbReference>
<accession>A0ABX7M3P1</accession>
<feature type="transmembrane region" description="Helical" evidence="2">
    <location>
        <begin position="56"/>
        <end position="74"/>
    </location>
</feature>